<dbReference type="GO" id="GO:0070987">
    <property type="term" value="P:error-free translesion synthesis"/>
    <property type="evidence" value="ECO:0007669"/>
    <property type="project" value="TreeGrafter"/>
</dbReference>
<dbReference type="PROSITE" id="PS51087">
    <property type="entry name" value="APAG"/>
    <property type="match status" value="1"/>
</dbReference>
<dbReference type="EMBL" id="AFHG01000052">
    <property type="protein sequence ID" value="EGK71198.1"/>
    <property type="molecule type" value="Genomic_DNA"/>
</dbReference>
<keyword evidence="5" id="KW-1185">Reference proteome</keyword>
<organism evidence="4 5">
    <name type="scientific">Methyloversatilis universalis (strain ATCC BAA-1314 / DSM 25237 / JCM 13912 / CCUG 52030 / FAM5)</name>
    <dbReference type="NCBI Taxonomy" id="1000565"/>
    <lineage>
        <taxon>Bacteria</taxon>
        <taxon>Pseudomonadati</taxon>
        <taxon>Pseudomonadota</taxon>
        <taxon>Betaproteobacteria</taxon>
        <taxon>Nitrosomonadales</taxon>
        <taxon>Sterolibacteriaceae</taxon>
        <taxon>Methyloversatilis</taxon>
    </lineage>
</organism>
<dbReference type="RefSeq" id="WP_008062292.1">
    <property type="nucleotide sequence ID" value="NZ_AFHG01000052.1"/>
</dbReference>
<dbReference type="Gene3D" id="2.60.40.1470">
    <property type="entry name" value="ApaG domain"/>
    <property type="match status" value="1"/>
</dbReference>
<dbReference type="HAMAP" id="MF_00791">
    <property type="entry name" value="ApaG"/>
    <property type="match status" value="1"/>
</dbReference>
<accession>F5RE67</accession>
<evidence type="ECO:0000313" key="4">
    <source>
        <dbReference type="EMBL" id="EGK71198.1"/>
    </source>
</evidence>
<protein>
    <recommendedName>
        <fullName evidence="1 2">Protein ApaG</fullName>
    </recommendedName>
</protein>
<dbReference type="PANTHER" id="PTHR14289:SF16">
    <property type="entry name" value="POLYMERASE DELTA-INTERACTING PROTEIN 2"/>
    <property type="match status" value="1"/>
</dbReference>
<dbReference type="SUPFAM" id="SSF110069">
    <property type="entry name" value="ApaG-like"/>
    <property type="match status" value="1"/>
</dbReference>
<name>F5RE67_METUF</name>
<comment type="caution">
    <text evidence="4">The sequence shown here is derived from an EMBL/GenBank/DDBJ whole genome shotgun (WGS) entry which is preliminary data.</text>
</comment>
<dbReference type="OrthoDB" id="9795226at2"/>
<gene>
    <name evidence="2" type="primary">apaG</name>
    <name evidence="4" type="ORF">METUNv1_02585</name>
</gene>
<dbReference type="InterPro" id="IPR007474">
    <property type="entry name" value="ApaG_domain"/>
</dbReference>
<evidence type="ECO:0000259" key="3">
    <source>
        <dbReference type="PROSITE" id="PS51087"/>
    </source>
</evidence>
<dbReference type="STRING" id="1000565.METUNv1_02585"/>
<dbReference type="eggNOG" id="COG2967">
    <property type="taxonomic scope" value="Bacteria"/>
</dbReference>
<evidence type="ECO:0000256" key="2">
    <source>
        <dbReference type="HAMAP-Rule" id="MF_00791"/>
    </source>
</evidence>
<feature type="domain" description="ApaG" evidence="3">
    <location>
        <begin position="3"/>
        <end position="127"/>
    </location>
</feature>
<reference evidence="4 5" key="1">
    <citation type="journal article" date="2011" name="J. Bacteriol.">
        <title>Genome sequence of Methyloversatilis universalis FAM5T, a methylotrophic representative of the order Rhodocyclales.</title>
        <authorList>
            <person name="Kittichotirat W."/>
            <person name="Good N.M."/>
            <person name="Hall R."/>
            <person name="Bringel F."/>
            <person name="Lajus A."/>
            <person name="Medigue C."/>
            <person name="Smalley N.E."/>
            <person name="Beck D."/>
            <person name="Bumgarner R."/>
            <person name="Vuilleumier S."/>
            <person name="Kalyuzhnaya M.G."/>
        </authorList>
    </citation>
    <scope>NUCLEOTIDE SEQUENCE [LARGE SCALE GENOMIC DNA]</scope>
    <source>
        <strain evidence="5">ATCC BAA-1314 / JCM 13912 / FAM5</strain>
    </source>
</reference>
<sequence>MAESKKYEVTVSVQARYVEDQSAPEDSRFVFAYTVTIVNTGSVPAQLISRHWIIRDAQNAEQQVRGLGVVGQQPLLKTGERFEYTSGCALNTPVGTMRGSYQMVAEDGTQFEADIPEFTLAMPRVLH</sequence>
<dbReference type="PANTHER" id="PTHR14289">
    <property type="entry name" value="F-BOX ONLY PROTEIN 3"/>
    <property type="match status" value="1"/>
</dbReference>
<dbReference type="Pfam" id="PF04379">
    <property type="entry name" value="DUF525"/>
    <property type="match status" value="1"/>
</dbReference>
<evidence type="ECO:0000256" key="1">
    <source>
        <dbReference type="ARBA" id="ARBA00017693"/>
    </source>
</evidence>
<proteinExistence type="inferred from homology"/>
<dbReference type="Proteomes" id="UP000005019">
    <property type="component" value="Unassembled WGS sequence"/>
</dbReference>
<dbReference type="AlphaFoldDB" id="F5RE67"/>
<dbReference type="InterPro" id="IPR023065">
    <property type="entry name" value="Uncharacterised_ApaG"/>
</dbReference>
<dbReference type="NCBIfam" id="NF003967">
    <property type="entry name" value="PRK05461.1"/>
    <property type="match status" value="1"/>
</dbReference>
<dbReference type="InterPro" id="IPR036767">
    <property type="entry name" value="ApaG_sf"/>
</dbReference>
<evidence type="ECO:0000313" key="5">
    <source>
        <dbReference type="Proteomes" id="UP000005019"/>
    </source>
</evidence>